<feature type="signal peptide" evidence="1">
    <location>
        <begin position="1"/>
        <end position="24"/>
    </location>
</feature>
<feature type="chain" id="PRO_5041281768" evidence="1">
    <location>
        <begin position="25"/>
        <end position="134"/>
    </location>
</feature>
<name>A0AA38JJE3_9AGAR</name>
<gene>
    <name evidence="2" type="ORF">DFJ43DRAFT_718863</name>
</gene>
<organism evidence="2 3">
    <name type="scientific">Lentinula guzmanii</name>
    <dbReference type="NCBI Taxonomy" id="2804957"/>
    <lineage>
        <taxon>Eukaryota</taxon>
        <taxon>Fungi</taxon>
        <taxon>Dikarya</taxon>
        <taxon>Basidiomycota</taxon>
        <taxon>Agaricomycotina</taxon>
        <taxon>Agaricomycetes</taxon>
        <taxon>Agaricomycetidae</taxon>
        <taxon>Agaricales</taxon>
        <taxon>Marasmiineae</taxon>
        <taxon>Omphalotaceae</taxon>
        <taxon>Lentinula</taxon>
    </lineage>
</organism>
<dbReference type="EMBL" id="JANVFO010000060">
    <property type="protein sequence ID" value="KAJ3720850.1"/>
    <property type="molecule type" value="Genomic_DNA"/>
</dbReference>
<protein>
    <submittedName>
        <fullName evidence="2">Uncharacterized protein</fullName>
    </submittedName>
</protein>
<reference evidence="2" key="2">
    <citation type="journal article" date="2023" name="Proc. Natl. Acad. Sci. U.S.A.">
        <title>A global phylogenomic analysis of the shiitake genus Lentinula.</title>
        <authorList>
            <person name="Sierra-Patev S."/>
            <person name="Min B."/>
            <person name="Naranjo-Ortiz M."/>
            <person name="Looney B."/>
            <person name="Konkel Z."/>
            <person name="Slot J.C."/>
            <person name="Sakamoto Y."/>
            <person name="Steenwyk J.L."/>
            <person name="Rokas A."/>
            <person name="Carro J."/>
            <person name="Camarero S."/>
            <person name="Ferreira P."/>
            <person name="Molpeceres G."/>
            <person name="Ruiz-Duenas F.J."/>
            <person name="Serrano A."/>
            <person name="Henrissat B."/>
            <person name="Drula E."/>
            <person name="Hughes K.W."/>
            <person name="Mata J.L."/>
            <person name="Ishikawa N.K."/>
            <person name="Vargas-Isla R."/>
            <person name="Ushijima S."/>
            <person name="Smith C.A."/>
            <person name="Donoghue J."/>
            <person name="Ahrendt S."/>
            <person name="Andreopoulos W."/>
            <person name="He G."/>
            <person name="LaButti K."/>
            <person name="Lipzen A."/>
            <person name="Ng V."/>
            <person name="Riley R."/>
            <person name="Sandor L."/>
            <person name="Barry K."/>
            <person name="Martinez A.T."/>
            <person name="Xiao Y."/>
            <person name="Gibbons J.G."/>
            <person name="Terashima K."/>
            <person name="Grigoriev I.V."/>
            <person name="Hibbett D."/>
        </authorList>
    </citation>
    <scope>NUCLEOTIDE SEQUENCE</scope>
    <source>
        <strain evidence="2">ET3784</strain>
    </source>
</reference>
<sequence>MQGQSKLILHLLCLPLELLMSSLSDTSADLSKGWVAMHTWPSQGSLLVDLNHGEPHGQTWLPWHMVSHKGSENIPLDITDAVRQGQNRFRCIQLSSLHHIFAIHISMVPLELNQQNEDPEVSGQFDVDVVIDYG</sequence>
<evidence type="ECO:0000313" key="2">
    <source>
        <dbReference type="EMBL" id="KAJ3720850.1"/>
    </source>
</evidence>
<dbReference type="AlphaFoldDB" id="A0AA38JJE3"/>
<keyword evidence="3" id="KW-1185">Reference proteome</keyword>
<evidence type="ECO:0000313" key="3">
    <source>
        <dbReference type="Proteomes" id="UP001176059"/>
    </source>
</evidence>
<comment type="caution">
    <text evidence="2">The sequence shown here is derived from an EMBL/GenBank/DDBJ whole genome shotgun (WGS) entry which is preliminary data.</text>
</comment>
<reference evidence="2" key="1">
    <citation type="submission" date="2022-08" db="EMBL/GenBank/DDBJ databases">
        <authorList>
            <consortium name="DOE Joint Genome Institute"/>
            <person name="Min B."/>
            <person name="Sierra-Patev S."/>
            <person name="Naranjo-Ortiz M."/>
            <person name="Looney B."/>
            <person name="Konkel Z."/>
            <person name="Slot J.C."/>
            <person name="Sakamoto Y."/>
            <person name="Steenwyk J.L."/>
            <person name="Rokas A."/>
            <person name="Carro J."/>
            <person name="Camarero S."/>
            <person name="Ferreira P."/>
            <person name="Molpeceres G."/>
            <person name="Ruiz-duenas F.J."/>
            <person name="Serrano A."/>
            <person name="Henrissat B."/>
            <person name="Drula E."/>
            <person name="Hughes K.W."/>
            <person name="Mata J.L."/>
            <person name="Ishikawa N.K."/>
            <person name="Vargas-Isla R."/>
            <person name="Ushijima S."/>
            <person name="Smith C.A."/>
            <person name="Ahrendt S."/>
            <person name="Andreopoulos W."/>
            <person name="He G."/>
            <person name="LaButti K."/>
            <person name="Lipzen A."/>
            <person name="Ng V."/>
            <person name="Riley R."/>
            <person name="Sandor L."/>
            <person name="Barry K."/>
            <person name="Martinez A.T."/>
            <person name="Xiao Y."/>
            <person name="Gibbons J.G."/>
            <person name="Terashima K."/>
            <person name="Hibbett D.S."/>
            <person name="Grigoriev I.V."/>
        </authorList>
    </citation>
    <scope>NUCLEOTIDE SEQUENCE</scope>
    <source>
        <strain evidence="2">ET3784</strain>
    </source>
</reference>
<accession>A0AA38JJE3</accession>
<dbReference type="Proteomes" id="UP001176059">
    <property type="component" value="Unassembled WGS sequence"/>
</dbReference>
<evidence type="ECO:0000256" key="1">
    <source>
        <dbReference type="SAM" id="SignalP"/>
    </source>
</evidence>
<proteinExistence type="predicted"/>
<keyword evidence="1" id="KW-0732">Signal</keyword>